<keyword evidence="1" id="KW-1133">Transmembrane helix</keyword>
<dbReference type="KEGG" id="schi:SCHIN_v1c08880"/>
<evidence type="ECO:0000313" key="3">
    <source>
        <dbReference type="Proteomes" id="UP000323144"/>
    </source>
</evidence>
<feature type="transmembrane region" description="Helical" evidence="1">
    <location>
        <begin position="38"/>
        <end position="59"/>
    </location>
</feature>
<dbReference type="EMBL" id="CP043026">
    <property type="protein sequence ID" value="QEH62083.1"/>
    <property type="molecule type" value="Genomic_DNA"/>
</dbReference>
<dbReference type="AlphaFoldDB" id="A0A5B9Y5K7"/>
<keyword evidence="1" id="KW-0472">Membrane</keyword>
<dbReference type="RefSeq" id="WP_166508453.1">
    <property type="nucleotide sequence ID" value="NZ_CP043026.1"/>
</dbReference>
<feature type="transmembrane region" description="Helical" evidence="1">
    <location>
        <begin position="163"/>
        <end position="187"/>
    </location>
</feature>
<accession>A0A5B9Y5K7</accession>
<organism evidence="2 3">
    <name type="scientific">Spiroplasma chinense</name>
    <dbReference type="NCBI Taxonomy" id="216932"/>
    <lineage>
        <taxon>Bacteria</taxon>
        <taxon>Bacillati</taxon>
        <taxon>Mycoplasmatota</taxon>
        <taxon>Mollicutes</taxon>
        <taxon>Entomoplasmatales</taxon>
        <taxon>Spiroplasmataceae</taxon>
        <taxon>Spiroplasma</taxon>
    </lineage>
</organism>
<keyword evidence="1" id="KW-0812">Transmembrane</keyword>
<sequence length="523" mass="59010">MSNIGIINIGPWWLWDIMCLGTIIGSLIFGIRRGFFATLYFLLIEVIAVILMMFVPTLLTNATAQPIIKLLGKTGIVGVFESMGSSVGATFSELLKAITKVEDFPTLSWSGLGTETLKIFVALILYLIYCVLVFAIVNIIGFSTYRGVRKKLRRLKIVGSADALLGAINGLSIGMIFTMILTTFFSLPIFATEHQRLETLDFEKLTEEQKVDWVKYGNSFNRYSIAKKITTNVPTIPIAKFMYTNACVNKYLVSPLLTLSNQATSSGNGIDGIKQLPSDIFDTYAQLMLEGYSSNNPLKAPIATCIDLMPEDTRNLFRITSETLLSSIDLFDQYMTTDEGARNGTIISSSQIMNALEDYRNAKNIELTSENTSLMTPSSFRDFYKWTKDNGIENPFMTLADHYDSLDKYQANHLLAKILRSPNRTYSLMRNIFYVNQNAMTNLDVPLFIPSYWSTSWLANGMEMSYNGGILSNYFKKGVTDDWETNLNDNSKWLITKNNSMLKADYDGFWLRYYFDYATIGGY</sequence>
<gene>
    <name evidence="2" type="ORF">SCHIN_v1c08880</name>
</gene>
<feature type="transmembrane region" description="Helical" evidence="1">
    <location>
        <begin position="119"/>
        <end position="142"/>
    </location>
</feature>
<dbReference type="Proteomes" id="UP000323144">
    <property type="component" value="Chromosome"/>
</dbReference>
<name>A0A5B9Y5K7_9MOLU</name>
<keyword evidence="3" id="KW-1185">Reference proteome</keyword>
<feature type="transmembrane region" description="Helical" evidence="1">
    <location>
        <begin position="12"/>
        <end position="31"/>
    </location>
</feature>
<evidence type="ECO:0000256" key="1">
    <source>
        <dbReference type="SAM" id="Phobius"/>
    </source>
</evidence>
<reference evidence="2 3" key="1">
    <citation type="submission" date="2019-08" db="EMBL/GenBank/DDBJ databases">
        <title>Complete genome sequence of Spiroplasma chinense CCH (DSM 19755).</title>
        <authorList>
            <person name="Shen H.-Y."/>
            <person name="Lin Y.-C."/>
            <person name="Chou L."/>
            <person name="Kuo C.-H."/>
        </authorList>
    </citation>
    <scope>NUCLEOTIDE SEQUENCE [LARGE SCALE GENOMIC DNA]</scope>
    <source>
        <strain evidence="2 3">CCH</strain>
    </source>
</reference>
<proteinExistence type="predicted"/>
<protein>
    <submittedName>
        <fullName evidence="2">Uncharacterized protein</fullName>
    </submittedName>
</protein>
<evidence type="ECO:0000313" key="2">
    <source>
        <dbReference type="EMBL" id="QEH62083.1"/>
    </source>
</evidence>